<proteinExistence type="inferred from homology"/>
<dbReference type="GO" id="GO:0005829">
    <property type="term" value="C:cytosol"/>
    <property type="evidence" value="ECO:0007669"/>
    <property type="project" value="TreeGrafter"/>
</dbReference>
<keyword evidence="3" id="KW-0815">Transposition</keyword>
<evidence type="ECO:0000256" key="4">
    <source>
        <dbReference type="ARBA" id="ARBA00023125"/>
    </source>
</evidence>
<evidence type="ECO:0000256" key="3">
    <source>
        <dbReference type="ARBA" id="ARBA00022578"/>
    </source>
</evidence>
<keyword evidence="4" id="KW-0238">DNA-binding</keyword>
<organism evidence="8 9">
    <name type="scientific">Natronogracilivirga saccharolytica</name>
    <dbReference type="NCBI Taxonomy" id="2812953"/>
    <lineage>
        <taxon>Bacteria</taxon>
        <taxon>Pseudomonadati</taxon>
        <taxon>Balneolota</taxon>
        <taxon>Balneolia</taxon>
        <taxon>Balneolales</taxon>
        <taxon>Cyclonatronaceae</taxon>
        <taxon>Natronogracilivirga</taxon>
    </lineage>
</organism>
<dbReference type="Gene3D" id="3.30.420.10">
    <property type="entry name" value="Ribonuclease H-like superfamily/Ribonuclease H"/>
    <property type="match status" value="1"/>
</dbReference>
<dbReference type="PANTHER" id="PTHR10948">
    <property type="entry name" value="TRANSPOSASE"/>
    <property type="match status" value="1"/>
</dbReference>
<gene>
    <name evidence="8" type="ORF">NATSA_07605</name>
</gene>
<dbReference type="Proteomes" id="UP000673975">
    <property type="component" value="Unassembled WGS sequence"/>
</dbReference>
<dbReference type="GO" id="GO:0006313">
    <property type="term" value="P:DNA transposition"/>
    <property type="evidence" value="ECO:0007669"/>
    <property type="project" value="InterPro"/>
</dbReference>
<dbReference type="InterPro" id="IPR012337">
    <property type="entry name" value="RNaseH-like_sf"/>
</dbReference>
<dbReference type="NCBIfam" id="NF033563">
    <property type="entry name" value="transpos_IS30"/>
    <property type="match status" value="1"/>
</dbReference>
<sequence>METHKRLTHYDRERIASLLLLDYKPAQIAKKLCRHRSVITREIRNNQCKKTGYSAYNAQRSSQKRALGRRKEQHKLRKNPELWKVVRKKLKLKWSPQQISGYLNRNYAHRPDMQISHESIYHFIFILPRGELKKSLLKCLRQQKSKRGRRNTEPGGQNKIPNMVSIHDRPQDIEGRQIPGHWEGDLMMGKNNQSALGTLVERKTRLTLLVPLDFHSSDYICMSFANRLSNLPERLRKSMTYDQGRELTHHESFSALSRANVYFCDPHSPWQRGTNENTNGLLRQYFPKGTDFNNVPDWVFEHVENELNERPRKIIDFQSPKEAFTELVALET</sequence>
<dbReference type="GO" id="GO:0004803">
    <property type="term" value="F:transposase activity"/>
    <property type="evidence" value="ECO:0007669"/>
    <property type="project" value="InterPro"/>
</dbReference>
<dbReference type="GO" id="GO:0015074">
    <property type="term" value="P:DNA integration"/>
    <property type="evidence" value="ECO:0007669"/>
    <property type="project" value="InterPro"/>
</dbReference>
<evidence type="ECO:0000256" key="1">
    <source>
        <dbReference type="ARBA" id="ARBA00002190"/>
    </source>
</evidence>
<evidence type="ECO:0000259" key="7">
    <source>
        <dbReference type="PROSITE" id="PS50994"/>
    </source>
</evidence>
<evidence type="ECO:0000256" key="2">
    <source>
        <dbReference type="ARBA" id="ARBA00006363"/>
    </source>
</evidence>
<evidence type="ECO:0000256" key="5">
    <source>
        <dbReference type="ARBA" id="ARBA00023172"/>
    </source>
</evidence>
<protein>
    <submittedName>
        <fullName evidence="8">IS30 family transposase</fullName>
    </submittedName>
</protein>
<dbReference type="InterPro" id="IPR036397">
    <property type="entry name" value="RNaseH_sf"/>
</dbReference>
<comment type="caution">
    <text evidence="8">The sequence shown here is derived from an EMBL/GenBank/DDBJ whole genome shotgun (WGS) entry which is preliminary data.</text>
</comment>
<reference evidence="8" key="1">
    <citation type="submission" date="2021-02" db="EMBL/GenBank/DDBJ databases">
        <title>Natronogracilivirga saccharolytica gen. nov. sp. nov. a new anaerobic, haloalkiliphilic carbohydrate-fermenting bacterium from soda lake and proposing of Cyclonatronumiaceae fam. nov. in the phylum Balneolaeota.</title>
        <authorList>
            <person name="Zhilina T.N."/>
            <person name="Sorokin D.Y."/>
            <person name="Zavarzina D.G."/>
            <person name="Toshchakov S.V."/>
            <person name="Kublanov I.V."/>
        </authorList>
    </citation>
    <scope>NUCLEOTIDE SEQUENCE</scope>
    <source>
        <strain evidence="8">Z-1702</strain>
    </source>
</reference>
<dbReference type="PROSITE" id="PS50994">
    <property type="entry name" value="INTEGRASE"/>
    <property type="match status" value="1"/>
</dbReference>
<evidence type="ECO:0000313" key="8">
    <source>
        <dbReference type="EMBL" id="MBP3192524.1"/>
    </source>
</evidence>
<dbReference type="InterPro" id="IPR001584">
    <property type="entry name" value="Integrase_cat-core"/>
</dbReference>
<dbReference type="InterPro" id="IPR001598">
    <property type="entry name" value="Transposase_IS30_CS"/>
</dbReference>
<evidence type="ECO:0000256" key="6">
    <source>
        <dbReference type="SAM" id="MobiDB-lite"/>
    </source>
</evidence>
<feature type="region of interest" description="Disordered" evidence="6">
    <location>
        <begin position="142"/>
        <end position="162"/>
    </location>
</feature>
<dbReference type="PANTHER" id="PTHR10948:SF23">
    <property type="entry name" value="TRANSPOSASE INSI FOR INSERTION SEQUENCE ELEMENT IS30A-RELATED"/>
    <property type="match status" value="1"/>
</dbReference>
<dbReference type="GO" id="GO:0003677">
    <property type="term" value="F:DNA binding"/>
    <property type="evidence" value="ECO:0007669"/>
    <property type="project" value="UniProtKB-KW"/>
</dbReference>
<dbReference type="EMBL" id="JAFIDN010000005">
    <property type="protein sequence ID" value="MBP3192524.1"/>
    <property type="molecule type" value="Genomic_DNA"/>
</dbReference>
<dbReference type="SUPFAM" id="SSF53098">
    <property type="entry name" value="Ribonuclease H-like"/>
    <property type="match status" value="1"/>
</dbReference>
<dbReference type="InterPro" id="IPR025246">
    <property type="entry name" value="IS30-like_HTH"/>
</dbReference>
<dbReference type="RefSeq" id="WP_210511426.1">
    <property type="nucleotide sequence ID" value="NZ_JAFIDN010000005.1"/>
</dbReference>
<feature type="domain" description="Integrase catalytic" evidence="7">
    <location>
        <begin position="166"/>
        <end position="328"/>
    </location>
</feature>
<dbReference type="PROSITE" id="PS01043">
    <property type="entry name" value="TRANSPOSASE_IS30"/>
    <property type="match status" value="1"/>
</dbReference>
<comment type="similarity">
    <text evidence="2">Belongs to the transposase IS30 family.</text>
</comment>
<dbReference type="Pfam" id="PF13936">
    <property type="entry name" value="HTH_38"/>
    <property type="match status" value="1"/>
</dbReference>
<comment type="function">
    <text evidence="1">Required for the transposition of the insertion element.</text>
</comment>
<dbReference type="InterPro" id="IPR053392">
    <property type="entry name" value="Transposase_IS30-like"/>
</dbReference>
<keyword evidence="5" id="KW-0233">DNA recombination</keyword>
<dbReference type="InterPro" id="IPR051917">
    <property type="entry name" value="Transposase-Integrase"/>
</dbReference>
<name>A0A8J7RRD4_9BACT</name>
<accession>A0A8J7RRD4</accession>
<dbReference type="AlphaFoldDB" id="A0A8J7RRD4"/>
<evidence type="ECO:0000313" key="9">
    <source>
        <dbReference type="Proteomes" id="UP000673975"/>
    </source>
</evidence>
<keyword evidence="9" id="KW-1185">Reference proteome</keyword>